<dbReference type="InterPro" id="IPR017867">
    <property type="entry name" value="Tyr_phospatase_low_mol_wt"/>
</dbReference>
<dbReference type="EC" id="3.1.3.48" evidence="2"/>
<evidence type="ECO:0000313" key="7">
    <source>
        <dbReference type="Proteomes" id="UP000217696"/>
    </source>
</evidence>
<comment type="catalytic activity">
    <reaction evidence="5">
        <text>O-phospho-L-tyrosyl-[protein] + H2O = L-tyrosyl-[protein] + phosphate</text>
        <dbReference type="Rhea" id="RHEA:10684"/>
        <dbReference type="Rhea" id="RHEA-COMP:10136"/>
        <dbReference type="Rhea" id="RHEA-COMP:20101"/>
        <dbReference type="ChEBI" id="CHEBI:15377"/>
        <dbReference type="ChEBI" id="CHEBI:43474"/>
        <dbReference type="ChEBI" id="CHEBI:46858"/>
        <dbReference type="ChEBI" id="CHEBI:61978"/>
        <dbReference type="EC" id="3.1.3.48"/>
    </reaction>
</comment>
<accession>A0A0U4WCB7</accession>
<protein>
    <recommendedName>
        <fullName evidence="2">protein-tyrosine-phosphatase</fullName>
        <ecNumber evidence="2">3.1.3.48</ecNumber>
    </recommendedName>
</protein>
<dbReference type="SMART" id="SM00226">
    <property type="entry name" value="LMWPc"/>
    <property type="match status" value="1"/>
</dbReference>
<dbReference type="KEGG" id="asoc:CB4_00599"/>
<dbReference type="PANTHER" id="PTHR11717">
    <property type="entry name" value="LOW MOLECULAR WEIGHT PROTEIN TYROSINE PHOSPHATASE"/>
    <property type="match status" value="1"/>
</dbReference>
<dbReference type="GO" id="GO:0004725">
    <property type="term" value="F:protein tyrosine phosphatase activity"/>
    <property type="evidence" value="ECO:0007669"/>
    <property type="project" value="UniProtKB-EC"/>
</dbReference>
<evidence type="ECO:0000313" key="6">
    <source>
        <dbReference type="EMBL" id="BAU26472.1"/>
    </source>
</evidence>
<dbReference type="Proteomes" id="UP000217696">
    <property type="component" value="Chromosome"/>
</dbReference>
<dbReference type="Gene3D" id="3.40.50.2300">
    <property type="match status" value="1"/>
</dbReference>
<dbReference type="InterPro" id="IPR036196">
    <property type="entry name" value="Ptyr_pPase_sf"/>
</dbReference>
<gene>
    <name evidence="6" type="primary">yfkJ</name>
    <name evidence="6" type="ORF">CB4_00599</name>
</gene>
<sequence>MSKTKKIHIVFVCLGNICRSPLGEGIFRHLVEKRGLSEYFHIDSAGTASYHTGERPDLGSIRAAAKHGVSLDGQYARQFTGEDLTRWDYIIAMDSSNHSNICKLGTTSGNIHLLREFDPEEPGDVPDPWAKGDDAFLETYAIIHRSCIGLLDHIIRVHYITD</sequence>
<dbReference type="Pfam" id="PF01451">
    <property type="entry name" value="LMWPc"/>
    <property type="match status" value="1"/>
</dbReference>
<dbReference type="InterPro" id="IPR050438">
    <property type="entry name" value="LMW_PTPase"/>
</dbReference>
<dbReference type="AlphaFoldDB" id="A0A0U4WCB7"/>
<keyword evidence="4" id="KW-0904">Protein phosphatase</keyword>
<dbReference type="OrthoDB" id="9784339at2"/>
<proteinExistence type="inferred from homology"/>
<organism evidence="6 7">
    <name type="scientific">Aneurinibacillus soli</name>
    <dbReference type="NCBI Taxonomy" id="1500254"/>
    <lineage>
        <taxon>Bacteria</taxon>
        <taxon>Bacillati</taxon>
        <taxon>Bacillota</taxon>
        <taxon>Bacilli</taxon>
        <taxon>Bacillales</taxon>
        <taxon>Paenibacillaceae</taxon>
        <taxon>Aneurinibacillus group</taxon>
        <taxon>Aneurinibacillus</taxon>
    </lineage>
</organism>
<evidence type="ECO:0000256" key="2">
    <source>
        <dbReference type="ARBA" id="ARBA00013064"/>
    </source>
</evidence>
<name>A0A0U4WCB7_9BACL</name>
<dbReference type="PANTHER" id="PTHR11717:SF7">
    <property type="entry name" value="LOW MOLECULAR WEIGHT PHOSPHOTYROSINE PROTEIN PHOSPHATASE"/>
    <property type="match status" value="1"/>
</dbReference>
<reference evidence="6 7" key="1">
    <citation type="submission" date="2015-12" db="EMBL/GenBank/DDBJ databases">
        <title>Genome sequence of Aneurinibacillus soli.</title>
        <authorList>
            <person name="Lee J.S."/>
            <person name="Lee K.C."/>
            <person name="Kim K.K."/>
            <person name="Lee B.W."/>
        </authorList>
    </citation>
    <scope>NUCLEOTIDE SEQUENCE [LARGE SCALE GENOMIC DNA]</scope>
    <source>
        <strain evidence="6 7">CB4</strain>
    </source>
</reference>
<evidence type="ECO:0000256" key="5">
    <source>
        <dbReference type="ARBA" id="ARBA00051722"/>
    </source>
</evidence>
<dbReference type="EMBL" id="AP017312">
    <property type="protein sequence ID" value="BAU26472.1"/>
    <property type="molecule type" value="Genomic_DNA"/>
</dbReference>
<dbReference type="RefSeq" id="WP_096463517.1">
    <property type="nucleotide sequence ID" value="NZ_AP017312.1"/>
</dbReference>
<comment type="similarity">
    <text evidence="1">Belongs to the low molecular weight phosphotyrosine protein phosphatase family.</text>
</comment>
<evidence type="ECO:0000256" key="4">
    <source>
        <dbReference type="ARBA" id="ARBA00022912"/>
    </source>
</evidence>
<evidence type="ECO:0000256" key="3">
    <source>
        <dbReference type="ARBA" id="ARBA00022801"/>
    </source>
</evidence>
<dbReference type="CDD" id="cd16343">
    <property type="entry name" value="LMWPTP"/>
    <property type="match status" value="1"/>
</dbReference>
<keyword evidence="3 6" id="KW-0378">Hydrolase</keyword>
<dbReference type="PRINTS" id="PR00719">
    <property type="entry name" value="LMWPTPASE"/>
</dbReference>
<dbReference type="InterPro" id="IPR023485">
    <property type="entry name" value="Ptyr_pPase"/>
</dbReference>
<dbReference type="SUPFAM" id="SSF52788">
    <property type="entry name" value="Phosphotyrosine protein phosphatases I"/>
    <property type="match status" value="1"/>
</dbReference>
<keyword evidence="7" id="KW-1185">Reference proteome</keyword>
<evidence type="ECO:0000256" key="1">
    <source>
        <dbReference type="ARBA" id="ARBA00011063"/>
    </source>
</evidence>